<keyword evidence="3" id="KW-1185">Reference proteome</keyword>
<evidence type="ECO:0000256" key="1">
    <source>
        <dbReference type="SAM" id="MobiDB-lite"/>
    </source>
</evidence>
<feature type="region of interest" description="Disordered" evidence="1">
    <location>
        <begin position="96"/>
        <end position="143"/>
    </location>
</feature>
<proteinExistence type="predicted"/>
<organism evidence="2 3">
    <name type="scientific">Durusdinium trenchii</name>
    <dbReference type="NCBI Taxonomy" id="1381693"/>
    <lineage>
        <taxon>Eukaryota</taxon>
        <taxon>Sar</taxon>
        <taxon>Alveolata</taxon>
        <taxon>Dinophyceae</taxon>
        <taxon>Suessiales</taxon>
        <taxon>Symbiodiniaceae</taxon>
        <taxon>Durusdinium</taxon>
    </lineage>
</organism>
<evidence type="ECO:0008006" key="4">
    <source>
        <dbReference type="Google" id="ProtNLM"/>
    </source>
</evidence>
<evidence type="ECO:0000313" key="2">
    <source>
        <dbReference type="EMBL" id="CAK9033193.1"/>
    </source>
</evidence>
<feature type="compositionally biased region" description="Low complexity" evidence="1">
    <location>
        <begin position="38"/>
        <end position="48"/>
    </location>
</feature>
<feature type="compositionally biased region" description="Basic and acidic residues" evidence="1">
    <location>
        <begin position="129"/>
        <end position="143"/>
    </location>
</feature>
<accession>A0ABP0L211</accession>
<evidence type="ECO:0000313" key="3">
    <source>
        <dbReference type="Proteomes" id="UP001642464"/>
    </source>
</evidence>
<feature type="compositionally biased region" description="Basic and acidic residues" evidence="1">
    <location>
        <begin position="49"/>
        <end position="60"/>
    </location>
</feature>
<dbReference type="EMBL" id="CAXAMM010014221">
    <property type="protein sequence ID" value="CAK9033193.1"/>
    <property type="molecule type" value="Genomic_DNA"/>
</dbReference>
<feature type="region of interest" description="Disordered" evidence="1">
    <location>
        <begin position="37"/>
        <end position="67"/>
    </location>
</feature>
<reference evidence="2 3" key="1">
    <citation type="submission" date="2024-02" db="EMBL/GenBank/DDBJ databases">
        <authorList>
            <person name="Chen Y."/>
            <person name="Shah S."/>
            <person name="Dougan E. K."/>
            <person name="Thang M."/>
            <person name="Chan C."/>
        </authorList>
    </citation>
    <scope>NUCLEOTIDE SEQUENCE [LARGE SCALE GENOMIC DNA]</scope>
</reference>
<dbReference type="Proteomes" id="UP001642464">
    <property type="component" value="Unassembled WGS sequence"/>
</dbReference>
<name>A0ABP0L211_9DINO</name>
<gene>
    <name evidence="2" type="ORF">SCF082_LOCUS20381</name>
</gene>
<protein>
    <recommendedName>
        <fullName evidence="4">Transmembrane protein</fullName>
    </recommendedName>
</protein>
<feature type="non-terminal residue" evidence="2">
    <location>
        <position position="1"/>
    </location>
</feature>
<sequence>EPPPGLSKAKLRAWKRRQKILAKDGADRIGLLMGQRDSTAAAAAQEASAESKGEAPEAAKEGAPQVAAWEAKWNSAAEKTETVDLDVLKALGGGDASAVAEDPVPDASTQGLRQRKGDVAAKPTQATETEARPEDREVASESESVAKLREKLRQDRWRLREFWLRQFVLVVGTVIAALACVESGAVVDLEDFSRFLVEEDMKQVPQDEIEDEAFEFELSFDIQETPRETPLGEPPSVSLPAPGGGWCSIPVMLLALRAAIHLFRASRLRARLAPKSRCLL</sequence>
<comment type="caution">
    <text evidence="2">The sequence shown here is derived from an EMBL/GenBank/DDBJ whole genome shotgun (WGS) entry which is preliminary data.</text>
</comment>